<evidence type="ECO:0000256" key="3">
    <source>
        <dbReference type="ARBA" id="ARBA00023125"/>
    </source>
</evidence>
<protein>
    <submittedName>
        <fullName evidence="6">Helix-turn-helix transcriptional regulator</fullName>
    </submittedName>
</protein>
<dbReference type="InterPro" id="IPR014710">
    <property type="entry name" value="RmlC-like_jellyroll"/>
</dbReference>
<comment type="caution">
    <text evidence="6">The sequence shown here is derived from an EMBL/GenBank/DDBJ whole genome shotgun (WGS) entry which is preliminary data.</text>
</comment>
<keyword evidence="4" id="KW-0804">Transcription</keyword>
<dbReference type="CDD" id="cd06124">
    <property type="entry name" value="cupin_NimR-like_N"/>
    <property type="match status" value="1"/>
</dbReference>
<proteinExistence type="predicted"/>
<dbReference type="InterPro" id="IPR009057">
    <property type="entry name" value="Homeodomain-like_sf"/>
</dbReference>
<dbReference type="SMART" id="SM00342">
    <property type="entry name" value="HTH_ARAC"/>
    <property type="match status" value="1"/>
</dbReference>
<dbReference type="Gene3D" id="1.10.10.60">
    <property type="entry name" value="Homeodomain-like"/>
    <property type="match status" value="1"/>
</dbReference>
<keyword evidence="2" id="KW-0805">Transcription regulation</keyword>
<keyword evidence="3" id="KW-0238">DNA-binding</keyword>
<evidence type="ECO:0000256" key="1">
    <source>
        <dbReference type="ARBA" id="ARBA00022491"/>
    </source>
</evidence>
<dbReference type="RefSeq" id="WP_198882706.1">
    <property type="nucleotide sequence ID" value="NZ_JAEKJA010000011.1"/>
</dbReference>
<keyword evidence="7" id="KW-1185">Reference proteome</keyword>
<dbReference type="PROSITE" id="PS01124">
    <property type="entry name" value="HTH_ARAC_FAMILY_2"/>
    <property type="match status" value="1"/>
</dbReference>
<keyword evidence="1" id="KW-0678">Repressor</keyword>
<organism evidence="6 7">
    <name type="scientific">Acuticoccus mangrovi</name>
    <dbReference type="NCBI Taxonomy" id="2796142"/>
    <lineage>
        <taxon>Bacteria</taxon>
        <taxon>Pseudomonadati</taxon>
        <taxon>Pseudomonadota</taxon>
        <taxon>Alphaproteobacteria</taxon>
        <taxon>Hyphomicrobiales</taxon>
        <taxon>Amorphaceae</taxon>
        <taxon>Acuticoccus</taxon>
    </lineage>
</organism>
<dbReference type="PANTHER" id="PTHR11019:SF199">
    <property type="entry name" value="HTH-TYPE TRANSCRIPTIONAL REGULATOR NIMR"/>
    <property type="match status" value="1"/>
</dbReference>
<dbReference type="GO" id="GO:0003700">
    <property type="term" value="F:DNA-binding transcription factor activity"/>
    <property type="evidence" value="ECO:0007669"/>
    <property type="project" value="InterPro"/>
</dbReference>
<dbReference type="Gene3D" id="2.60.120.10">
    <property type="entry name" value="Jelly Rolls"/>
    <property type="match status" value="1"/>
</dbReference>
<sequence length="252" mass="28199">MFYLEPQNVGHSIFGHRHLIEAYSSPSHSHPFGQLFYASKGHVSIRTDDGYRVSSTNRAIYIPGDVEHQIIFSRPMELHAIWFDEHTVAEPLPETPGTITVPPLLRELIISATHLDIDFEPTARTSRLFSVLLDNLAPEATSSLNLQMGSDPRLRKVTLSLAQEPAEDRSLQDWARCAGASTRTLARLFVSETGLTFSNWRQQARILRSIELLADGSSVVNAAYDVGYESPNAFIVAFKRTVGTTPARYFRD</sequence>
<evidence type="ECO:0000259" key="5">
    <source>
        <dbReference type="PROSITE" id="PS01124"/>
    </source>
</evidence>
<reference evidence="6" key="1">
    <citation type="submission" date="2020-12" db="EMBL/GenBank/DDBJ databases">
        <title>Bacterial taxonomy.</title>
        <authorList>
            <person name="Pan X."/>
        </authorList>
    </citation>
    <scope>NUCLEOTIDE SEQUENCE</scope>
    <source>
        <strain evidence="6">B2012</strain>
    </source>
</reference>
<dbReference type="InterPro" id="IPR011051">
    <property type="entry name" value="RmlC_Cupin_sf"/>
</dbReference>
<dbReference type="Pfam" id="PF02311">
    <property type="entry name" value="AraC_binding"/>
    <property type="match status" value="1"/>
</dbReference>
<dbReference type="EMBL" id="JAEKJA010000011">
    <property type="protein sequence ID" value="MBJ3776800.1"/>
    <property type="molecule type" value="Genomic_DNA"/>
</dbReference>
<dbReference type="SUPFAM" id="SSF46689">
    <property type="entry name" value="Homeodomain-like"/>
    <property type="match status" value="1"/>
</dbReference>
<dbReference type="SUPFAM" id="SSF51182">
    <property type="entry name" value="RmlC-like cupins"/>
    <property type="match status" value="1"/>
</dbReference>
<dbReference type="AlphaFoldDB" id="A0A934MHC4"/>
<dbReference type="InterPro" id="IPR003313">
    <property type="entry name" value="AraC-bd"/>
</dbReference>
<dbReference type="GO" id="GO:0043565">
    <property type="term" value="F:sequence-specific DNA binding"/>
    <property type="evidence" value="ECO:0007669"/>
    <property type="project" value="InterPro"/>
</dbReference>
<dbReference type="FunFam" id="1.10.10.60:FF:000132">
    <property type="entry name" value="AraC family transcriptional regulator"/>
    <property type="match status" value="1"/>
</dbReference>
<dbReference type="InterPro" id="IPR018060">
    <property type="entry name" value="HTH_AraC"/>
</dbReference>
<dbReference type="Proteomes" id="UP000609531">
    <property type="component" value="Unassembled WGS sequence"/>
</dbReference>
<name>A0A934MHC4_9HYPH</name>
<dbReference type="PROSITE" id="PS00041">
    <property type="entry name" value="HTH_ARAC_FAMILY_1"/>
    <property type="match status" value="1"/>
</dbReference>
<dbReference type="Pfam" id="PF12833">
    <property type="entry name" value="HTH_18"/>
    <property type="match status" value="1"/>
</dbReference>
<gene>
    <name evidence="6" type="ORF">JCR33_13925</name>
</gene>
<dbReference type="PANTHER" id="PTHR11019">
    <property type="entry name" value="HTH-TYPE TRANSCRIPTIONAL REGULATOR NIMR"/>
    <property type="match status" value="1"/>
</dbReference>
<evidence type="ECO:0000256" key="2">
    <source>
        <dbReference type="ARBA" id="ARBA00023015"/>
    </source>
</evidence>
<dbReference type="InterPro" id="IPR018062">
    <property type="entry name" value="HTH_AraC-typ_CS"/>
</dbReference>
<feature type="domain" description="HTH araC/xylS-type" evidence="5">
    <location>
        <begin position="155"/>
        <end position="252"/>
    </location>
</feature>
<evidence type="ECO:0000313" key="7">
    <source>
        <dbReference type="Proteomes" id="UP000609531"/>
    </source>
</evidence>
<evidence type="ECO:0000256" key="4">
    <source>
        <dbReference type="ARBA" id="ARBA00023163"/>
    </source>
</evidence>
<evidence type="ECO:0000313" key="6">
    <source>
        <dbReference type="EMBL" id="MBJ3776800.1"/>
    </source>
</evidence>
<accession>A0A934MHC4</accession>